<evidence type="ECO:0000256" key="1">
    <source>
        <dbReference type="ARBA" id="ARBA00003236"/>
    </source>
</evidence>
<dbReference type="GO" id="GO:0016758">
    <property type="term" value="F:hexosyltransferase activity"/>
    <property type="evidence" value="ECO:0007669"/>
    <property type="project" value="UniProtKB-ARBA"/>
</dbReference>
<gene>
    <name evidence="7" type="ORF">GJ654_11535</name>
</gene>
<comment type="function">
    <text evidence="1">Is involved in generating a small heat-stable compound (Nod), an acylated oligomer of N-acetylglucosamine, that stimulates mitosis in various plant protoplasts.</text>
</comment>
<dbReference type="CDD" id="cd02440">
    <property type="entry name" value="AdoMet_MTases"/>
    <property type="match status" value="1"/>
</dbReference>
<dbReference type="SUPFAM" id="SSF53448">
    <property type="entry name" value="Nucleotide-diphospho-sugar transferases"/>
    <property type="match status" value="1"/>
</dbReference>
<dbReference type="InterPro" id="IPR029063">
    <property type="entry name" value="SAM-dependent_MTases_sf"/>
</dbReference>
<dbReference type="SUPFAM" id="SSF53335">
    <property type="entry name" value="S-adenosyl-L-methionine-dependent methyltransferases"/>
    <property type="match status" value="1"/>
</dbReference>
<dbReference type="EMBL" id="WNKS01000009">
    <property type="protein sequence ID" value="MTV31624.1"/>
    <property type="molecule type" value="Genomic_DNA"/>
</dbReference>
<evidence type="ECO:0000259" key="6">
    <source>
        <dbReference type="Pfam" id="PF01522"/>
    </source>
</evidence>
<reference evidence="7 8" key="1">
    <citation type="submission" date="2019-11" db="EMBL/GenBank/DDBJ databases">
        <title>Whole-genome sequence of a Rhodoblastus acidophilus DSM 142.</title>
        <authorList>
            <person name="Kyndt J.A."/>
            <person name="Meyer T.E."/>
        </authorList>
    </citation>
    <scope>NUCLEOTIDE SEQUENCE [LARGE SCALE GENOMIC DNA]</scope>
    <source>
        <strain evidence="7 8">DSM 142</strain>
    </source>
</reference>
<dbReference type="GO" id="GO:0016810">
    <property type="term" value="F:hydrolase activity, acting on carbon-nitrogen (but not peptide) bonds"/>
    <property type="evidence" value="ECO:0007669"/>
    <property type="project" value="InterPro"/>
</dbReference>
<dbReference type="Gene3D" id="3.20.20.370">
    <property type="entry name" value="Glycoside hydrolase/deacetylase"/>
    <property type="match status" value="1"/>
</dbReference>
<evidence type="ECO:0000256" key="4">
    <source>
        <dbReference type="ARBA" id="ARBA00032976"/>
    </source>
</evidence>
<feature type="domain" description="NodB homology" evidence="6">
    <location>
        <begin position="191"/>
        <end position="262"/>
    </location>
</feature>
<feature type="domain" description="Glycosyltransferase 2-like" evidence="5">
    <location>
        <begin position="574"/>
        <end position="691"/>
    </location>
</feature>
<evidence type="ECO:0000313" key="8">
    <source>
        <dbReference type="Proteomes" id="UP000439113"/>
    </source>
</evidence>
<dbReference type="AlphaFoldDB" id="A0A6N8DS09"/>
<dbReference type="RefSeq" id="WP_155446313.1">
    <property type="nucleotide sequence ID" value="NZ_JAOQNR010000008.1"/>
</dbReference>
<comment type="caution">
    <text evidence="7">The sequence shown here is derived from an EMBL/GenBank/DDBJ whole genome shotgun (WGS) entry which is preliminary data.</text>
</comment>
<dbReference type="GO" id="GO:0005975">
    <property type="term" value="P:carbohydrate metabolic process"/>
    <property type="evidence" value="ECO:0007669"/>
    <property type="project" value="InterPro"/>
</dbReference>
<dbReference type="Pfam" id="PF01522">
    <property type="entry name" value="Polysacc_deac_1"/>
    <property type="match status" value="1"/>
</dbReference>
<sequence length="827" mass="91952">MKGEQMLEHRRVPVILVYRSVQTTEQGGANSDGIAPDDFDRHIDFLTSNYRVAPLTEFIGALSSRARMEGMAAITFDGAFSNNLGAAADILRKYRAPATVFVPAGLVGRPYYWWDALASLWPKVAKLLAVQPDIRARFPDIAPNSGPDGLKSLTGRMRQLSVDEAYCLVETLAKGVGATLKNLARPANERELPKFARWPFDFGSQGVADRPLTSLTPNELQDEFDGSHRFLTERFGRPPAFFSYPYGLCERESRQAARDAGYIGAVTVCHGAESALSFRDLYELPRLDPGVHDIGDFVARLRKLDEVNGHMRRSRARSAPLAVEISPERRSLFSPLPAHEFRSLSENDKTPFRTAPIGRWWGAERGRPLDRPFIEQFIRTHAGDIRGRVLEIQAPLYSGAWARPSANIDILDIDPENKLATVVDDLQSCASIADETYDCIVLTQVIQQVPDVVSTIKSLARILRPGGVLLVTASAITQAIQISGLDFHHSFFRSGLKRLLSPYFDCPRLLTTSHGNLAIATSFLMGLAVEDVPPDLFSVDDSEYPIVVTARAMKPLPVPDEITWSDAPEAPRVSVIIPMHNAERTIKETLFSVARQSFDSFEILVVDDGSTDGSRRIAEELASRSKGRITVLQHPGGVNRGLSLTRNVAMARARGEFLVFLDSDDTIHPEKLAHDVAILDANPDVAAVVGRAIWWWDGEGEQDAYIDVVGLEPHDRIIDPPAFFNETYVLEAGIAPCVHSWMARKSCIDQIDPFDPEAMTYEDQKFLAELSLRFPIYIASACLCEYRRKESSLSVDAYASGAERIARSRFKDWVNNIRDTSPFFHNE</sequence>
<dbReference type="PANTHER" id="PTHR22916">
    <property type="entry name" value="GLYCOSYLTRANSFERASE"/>
    <property type="match status" value="1"/>
</dbReference>
<dbReference type="CDD" id="cd00761">
    <property type="entry name" value="Glyco_tranf_GTA_type"/>
    <property type="match status" value="1"/>
</dbReference>
<dbReference type="InterPro" id="IPR011330">
    <property type="entry name" value="Glyco_hydro/deAcase_b/a-brl"/>
</dbReference>
<dbReference type="InterPro" id="IPR001173">
    <property type="entry name" value="Glyco_trans_2-like"/>
</dbReference>
<dbReference type="InterPro" id="IPR029044">
    <property type="entry name" value="Nucleotide-diphossugar_trans"/>
</dbReference>
<dbReference type="OrthoDB" id="9794124at2"/>
<dbReference type="Gene3D" id="3.90.550.10">
    <property type="entry name" value="Spore Coat Polysaccharide Biosynthesis Protein SpsA, Chain A"/>
    <property type="match status" value="1"/>
</dbReference>
<evidence type="ECO:0000313" key="7">
    <source>
        <dbReference type="EMBL" id="MTV31624.1"/>
    </source>
</evidence>
<dbReference type="PANTHER" id="PTHR22916:SF3">
    <property type="entry name" value="UDP-GLCNAC:BETAGAL BETA-1,3-N-ACETYLGLUCOSAMINYLTRANSFERASE-LIKE PROTEIN 1"/>
    <property type="match status" value="1"/>
</dbReference>
<dbReference type="Pfam" id="PF00535">
    <property type="entry name" value="Glycos_transf_2"/>
    <property type="match status" value="1"/>
</dbReference>
<comment type="similarity">
    <text evidence="2">Belongs to the polysaccharide deacetylase family.</text>
</comment>
<proteinExistence type="inferred from homology"/>
<accession>A0A6N8DS09</accession>
<evidence type="ECO:0000259" key="5">
    <source>
        <dbReference type="Pfam" id="PF00535"/>
    </source>
</evidence>
<evidence type="ECO:0000256" key="3">
    <source>
        <dbReference type="ARBA" id="ARBA00020071"/>
    </source>
</evidence>
<evidence type="ECO:0000256" key="2">
    <source>
        <dbReference type="ARBA" id="ARBA00010973"/>
    </source>
</evidence>
<protein>
    <recommendedName>
        <fullName evidence="3">Chitooligosaccharide deacetylase</fullName>
    </recommendedName>
    <alternativeName>
        <fullName evidence="4">Nodulation protein B</fullName>
    </alternativeName>
</protein>
<organism evidence="7 8">
    <name type="scientific">Rhodoblastus acidophilus</name>
    <name type="common">Rhodopseudomonas acidophila</name>
    <dbReference type="NCBI Taxonomy" id="1074"/>
    <lineage>
        <taxon>Bacteria</taxon>
        <taxon>Pseudomonadati</taxon>
        <taxon>Pseudomonadota</taxon>
        <taxon>Alphaproteobacteria</taxon>
        <taxon>Hyphomicrobiales</taxon>
        <taxon>Rhodoblastaceae</taxon>
        <taxon>Rhodoblastus</taxon>
    </lineage>
</organism>
<dbReference type="Proteomes" id="UP000439113">
    <property type="component" value="Unassembled WGS sequence"/>
</dbReference>
<dbReference type="SUPFAM" id="SSF88713">
    <property type="entry name" value="Glycoside hydrolase/deacetylase"/>
    <property type="match status" value="1"/>
</dbReference>
<dbReference type="InterPro" id="IPR002509">
    <property type="entry name" value="NODB_dom"/>
</dbReference>
<dbReference type="Gene3D" id="3.40.50.150">
    <property type="entry name" value="Vaccinia Virus protein VP39"/>
    <property type="match status" value="1"/>
</dbReference>
<dbReference type="Pfam" id="PF13489">
    <property type="entry name" value="Methyltransf_23"/>
    <property type="match status" value="1"/>
</dbReference>
<keyword evidence="7" id="KW-0808">Transferase</keyword>
<name>A0A6N8DS09_RHOAC</name>
<dbReference type="CDD" id="cd10918">
    <property type="entry name" value="CE4_NodB_like_5s_6s"/>
    <property type="match status" value="1"/>
</dbReference>